<dbReference type="Proteomes" id="UP000249467">
    <property type="component" value="Unassembled WGS sequence"/>
</dbReference>
<reference evidence="2 3" key="2">
    <citation type="submission" date="2018-06" db="EMBL/GenBank/DDBJ databases">
        <title>Metagenomic assembly of (sub)arctic Cyanobacteria and their associated microbiome from non-axenic cultures.</title>
        <authorList>
            <person name="Baurain D."/>
        </authorList>
    </citation>
    <scope>NUCLEOTIDE SEQUENCE [LARGE SCALE GENOMIC DNA]</scope>
    <source>
        <strain evidence="2">ULC066bin1</strain>
    </source>
</reference>
<keyword evidence="1" id="KW-0472">Membrane</keyword>
<organism evidence="2 3">
    <name type="scientific">Pseudanabaena frigida</name>
    <dbReference type="NCBI Taxonomy" id="945775"/>
    <lineage>
        <taxon>Bacteria</taxon>
        <taxon>Bacillati</taxon>
        <taxon>Cyanobacteriota</taxon>
        <taxon>Cyanophyceae</taxon>
        <taxon>Pseudanabaenales</taxon>
        <taxon>Pseudanabaenaceae</taxon>
        <taxon>Pseudanabaena</taxon>
    </lineage>
</organism>
<feature type="transmembrane region" description="Helical" evidence="1">
    <location>
        <begin position="7"/>
        <end position="26"/>
    </location>
</feature>
<comment type="caution">
    <text evidence="2">The sequence shown here is derived from an EMBL/GenBank/DDBJ whole genome shotgun (WGS) entry which is preliminary data.</text>
</comment>
<evidence type="ECO:0000256" key="1">
    <source>
        <dbReference type="SAM" id="Phobius"/>
    </source>
</evidence>
<keyword evidence="1" id="KW-0812">Transmembrane</keyword>
<feature type="transmembrane region" description="Helical" evidence="1">
    <location>
        <begin position="32"/>
        <end position="54"/>
    </location>
</feature>
<protein>
    <submittedName>
        <fullName evidence="2">Uncharacterized protein</fullName>
    </submittedName>
</protein>
<accession>A0A2W4W447</accession>
<name>A0A2W4W447_9CYAN</name>
<reference evidence="2 3" key="1">
    <citation type="submission" date="2018-04" db="EMBL/GenBank/DDBJ databases">
        <authorList>
            <person name="Go L.Y."/>
            <person name="Mitchell J.A."/>
        </authorList>
    </citation>
    <scope>NUCLEOTIDE SEQUENCE [LARGE SCALE GENOMIC DNA]</scope>
    <source>
        <strain evidence="2">ULC066bin1</strain>
    </source>
</reference>
<keyword evidence="1" id="KW-1133">Transmembrane helix</keyword>
<gene>
    <name evidence="2" type="ORF">DCF19_14305</name>
</gene>
<evidence type="ECO:0000313" key="3">
    <source>
        <dbReference type="Proteomes" id="UP000249467"/>
    </source>
</evidence>
<sequence length="67" mass="7340">MSLQRISTIFLGAIGIALLIFAIWLFNNVPYTVFAAQMFGLGGLAIIAIAVLVYRSTSFLEVIRAYV</sequence>
<dbReference type="EMBL" id="QBML01000018">
    <property type="protein sequence ID" value="PZO39426.1"/>
    <property type="molecule type" value="Genomic_DNA"/>
</dbReference>
<proteinExistence type="predicted"/>
<evidence type="ECO:0000313" key="2">
    <source>
        <dbReference type="EMBL" id="PZO39426.1"/>
    </source>
</evidence>
<dbReference type="AlphaFoldDB" id="A0A2W4W447"/>